<reference evidence="1 2" key="1">
    <citation type="submission" date="2005-03" db="EMBL/GenBank/DDBJ databases">
        <title>Brevibacillus brevis strain 47, complete genome.</title>
        <authorList>
            <person name="Hosoyama A."/>
            <person name="Yamada R."/>
            <person name="Hongo Y."/>
            <person name="Terui Y."/>
            <person name="Ankai A."/>
            <person name="Masuyama W."/>
            <person name="Sekiguchi M."/>
            <person name="Takeda T."/>
            <person name="Asano K."/>
            <person name="Ohji S."/>
            <person name="Ichikawa N."/>
            <person name="Narita S."/>
            <person name="Aoki N."/>
            <person name="Miura H."/>
            <person name="Matsushita S."/>
            <person name="Sekigawa T."/>
            <person name="Yamagata H."/>
            <person name="Yoshikawa H."/>
            <person name="Udaka S."/>
            <person name="Tanikawa S."/>
            <person name="Fujita N."/>
        </authorList>
    </citation>
    <scope>NUCLEOTIDE SEQUENCE [LARGE SCALE GENOMIC DNA]</scope>
    <source>
        <strain evidence="2">47 / JCM 6285 / NBRC 100599</strain>
    </source>
</reference>
<gene>
    <name evidence="1" type="ordered locus">BBR47_40060</name>
</gene>
<dbReference type="Gene3D" id="1.10.3210.10">
    <property type="entry name" value="Hypothetical protein af1432"/>
    <property type="match status" value="1"/>
</dbReference>
<evidence type="ECO:0008006" key="3">
    <source>
        <dbReference type="Google" id="ProtNLM"/>
    </source>
</evidence>
<dbReference type="SUPFAM" id="SSF109604">
    <property type="entry name" value="HD-domain/PDEase-like"/>
    <property type="match status" value="1"/>
</dbReference>
<dbReference type="Pfam" id="PF13328">
    <property type="entry name" value="HD_4"/>
    <property type="match status" value="1"/>
</dbReference>
<keyword evidence="2" id="KW-1185">Reference proteome</keyword>
<dbReference type="AlphaFoldDB" id="C0ZGS4"/>
<dbReference type="RefSeq" id="WP_015892258.1">
    <property type="nucleotide sequence ID" value="NC_012491.1"/>
</dbReference>
<proteinExistence type="predicted"/>
<organism evidence="1 2">
    <name type="scientific">Brevibacillus brevis (strain 47 / JCM 6285 / NBRC 100599)</name>
    <dbReference type="NCBI Taxonomy" id="358681"/>
    <lineage>
        <taxon>Bacteria</taxon>
        <taxon>Bacillati</taxon>
        <taxon>Bacillota</taxon>
        <taxon>Bacilli</taxon>
        <taxon>Bacillales</taxon>
        <taxon>Paenibacillaceae</taxon>
        <taxon>Brevibacillus</taxon>
    </lineage>
</organism>
<name>C0ZGS4_BREBN</name>
<evidence type="ECO:0000313" key="2">
    <source>
        <dbReference type="Proteomes" id="UP000001877"/>
    </source>
</evidence>
<sequence>MSTLEKAIVIATQAHAGQVDKGGNPYILHPLRIMLKMSTVETMISAVLHDVLEDTDVTVGELRNEGFSEEIIAAVIALTRNDDETYMEFVGRTKQNPIARLVKLGDLEDNSDLSRIPEPTEKDHERLLRYKRAIKELLSI</sequence>
<evidence type="ECO:0000313" key="1">
    <source>
        <dbReference type="EMBL" id="BAH44983.1"/>
    </source>
</evidence>
<dbReference type="eggNOG" id="COG0317">
    <property type="taxonomic scope" value="Bacteria"/>
</dbReference>
<dbReference type="KEGG" id="bbe:BBR47_40060"/>
<dbReference type="Proteomes" id="UP000001877">
    <property type="component" value="Chromosome"/>
</dbReference>
<dbReference type="HOGENOM" id="CLU_109398_2_0_9"/>
<dbReference type="STRING" id="358681.BBR47_40060"/>
<protein>
    <recommendedName>
        <fullName evidence="3">GTP pyrophosphokinase</fullName>
    </recommendedName>
</protein>
<dbReference type="EMBL" id="AP008955">
    <property type="protein sequence ID" value="BAH44983.1"/>
    <property type="molecule type" value="Genomic_DNA"/>
</dbReference>
<accession>C0ZGS4</accession>